<evidence type="ECO:0000313" key="2">
    <source>
        <dbReference type="Proteomes" id="UP000271188"/>
    </source>
</evidence>
<dbReference type="InterPro" id="IPR014056">
    <property type="entry name" value="TypeIITA-like_toxin_pred"/>
</dbReference>
<accession>A0A3S5B6L2</accession>
<dbReference type="AlphaFoldDB" id="A0A3S5B6L2"/>
<sequence length="112" mass="13086">MYHIERTEIFDQWLENLKDPLAVVTIARRIERAESGNFGDTKYIAEGISEMRLNVSKGYRLYYAQKGSIIYILLNGGHKGTQQADIDKAKMLWAEIKQHMAEQEKKNERIIR</sequence>
<dbReference type="NCBIfam" id="TIGR02683">
    <property type="entry name" value="upstrm_HI1419"/>
    <property type="match status" value="1"/>
</dbReference>
<dbReference type="PANTHER" id="PTHR41791:SF1">
    <property type="entry name" value="SSL7039 PROTEIN"/>
    <property type="match status" value="1"/>
</dbReference>
<name>A0A3S5B6L2_MANHA</name>
<dbReference type="PIRSF" id="PIRSF028744">
    <property type="entry name" value="Addict_mod_HI1419"/>
    <property type="match status" value="1"/>
</dbReference>
<dbReference type="PANTHER" id="PTHR41791">
    <property type="entry name" value="SSL7039 PROTEIN"/>
    <property type="match status" value="1"/>
</dbReference>
<protein>
    <submittedName>
        <fullName evidence="1">Putative addiction module killer protein</fullName>
    </submittedName>
</protein>
<reference evidence="1" key="1">
    <citation type="submission" date="2018-12" db="EMBL/GenBank/DDBJ databases">
        <authorList>
            <consortium name="Pathogen Informatics"/>
        </authorList>
    </citation>
    <scope>NUCLEOTIDE SEQUENCE [LARGE SCALE GENOMIC DNA]</scope>
    <source>
        <strain evidence="1">NCTC10643</strain>
    </source>
</reference>
<evidence type="ECO:0000313" key="1">
    <source>
        <dbReference type="EMBL" id="VEI78066.1"/>
    </source>
</evidence>
<dbReference type="EMBL" id="LR134495">
    <property type="protein sequence ID" value="VEI78066.1"/>
    <property type="molecule type" value="Genomic_DNA"/>
</dbReference>
<gene>
    <name evidence="1" type="ORF">NCTC10643_01956</name>
</gene>
<proteinExistence type="predicted"/>
<dbReference type="Proteomes" id="UP000271188">
    <property type="component" value="Chromosome"/>
</dbReference>
<dbReference type="RefSeq" id="WP_126302442.1">
    <property type="nucleotide sequence ID" value="NZ_LR134495.1"/>
</dbReference>
<organism evidence="1 2">
    <name type="scientific">Mannheimia haemolytica</name>
    <name type="common">Pasteurella haemolytica</name>
    <dbReference type="NCBI Taxonomy" id="75985"/>
    <lineage>
        <taxon>Bacteria</taxon>
        <taxon>Pseudomonadati</taxon>
        <taxon>Pseudomonadota</taxon>
        <taxon>Gammaproteobacteria</taxon>
        <taxon>Pasteurellales</taxon>
        <taxon>Pasteurellaceae</taxon>
        <taxon>Mannheimia</taxon>
    </lineage>
</organism>